<sequence length="271" mass="29293">MSEQPTLSDATLTVTNRYATLRFERDDVRNALTGTALIDDLCATIAWANANKEISCLILTGAGSAFSSGGNVKDMRDKVGMFGGSSSEISESYKNGIQRISRVMHSAEIVTIAAVNGAAVGAGFDLCCMADLRIGCENTRFGETFVNLGIIPGDGGAWFLQRLVGYQRAAELTFSGRIIDSDEALKLGLLLECVPKETLIATAEHYASEYASKPPQALRATKRLMKLAQRQELGDFLDVCADVQSQCHHTNDHQRALNAFLTKTTAQFEGN</sequence>
<evidence type="ECO:0000313" key="2">
    <source>
        <dbReference type="Proteomes" id="UP001166291"/>
    </source>
</evidence>
<reference evidence="1" key="1">
    <citation type="submission" date="2021-07" db="EMBL/GenBank/DDBJ databases">
        <title>Zhongshania sp. CAU 1632 isolated from seawater.</title>
        <authorList>
            <person name="Kim W."/>
        </authorList>
    </citation>
    <scope>NUCLEOTIDE SEQUENCE</scope>
    <source>
        <strain evidence="1">CAU 1632</strain>
    </source>
</reference>
<dbReference type="Pfam" id="PF00378">
    <property type="entry name" value="ECH_1"/>
    <property type="match status" value="1"/>
</dbReference>
<dbReference type="RefSeq" id="WP_219041995.1">
    <property type="nucleotide sequence ID" value="NZ_JAHWDQ010000001.1"/>
</dbReference>
<dbReference type="Proteomes" id="UP001166291">
    <property type="component" value="Unassembled WGS sequence"/>
</dbReference>
<dbReference type="PANTHER" id="PTHR11941">
    <property type="entry name" value="ENOYL-COA HYDRATASE-RELATED"/>
    <property type="match status" value="1"/>
</dbReference>
<gene>
    <name evidence="1" type="ORF">KXJ70_03170</name>
</gene>
<organism evidence="1 2">
    <name type="scientific">Zhongshania aquimaris</name>
    <dbReference type="NCBI Taxonomy" id="2857107"/>
    <lineage>
        <taxon>Bacteria</taxon>
        <taxon>Pseudomonadati</taxon>
        <taxon>Pseudomonadota</taxon>
        <taxon>Gammaproteobacteria</taxon>
        <taxon>Cellvibrionales</taxon>
        <taxon>Spongiibacteraceae</taxon>
        <taxon>Zhongshania</taxon>
    </lineage>
</organism>
<accession>A0ABS6VN71</accession>
<keyword evidence="2" id="KW-1185">Reference proteome</keyword>
<dbReference type="PANTHER" id="PTHR11941:SF133">
    <property type="entry name" value="1,2-EPOXYPHENYLACETYL-COA ISOMERASE"/>
    <property type="match status" value="1"/>
</dbReference>
<name>A0ABS6VN71_9GAMM</name>
<evidence type="ECO:0000313" key="1">
    <source>
        <dbReference type="EMBL" id="MBW2939755.1"/>
    </source>
</evidence>
<dbReference type="EMBL" id="JAHWDQ010000001">
    <property type="protein sequence ID" value="MBW2939755.1"/>
    <property type="molecule type" value="Genomic_DNA"/>
</dbReference>
<dbReference type="InterPro" id="IPR001753">
    <property type="entry name" value="Enoyl-CoA_hydra/iso"/>
</dbReference>
<proteinExistence type="predicted"/>
<protein>
    <submittedName>
        <fullName evidence="1">Enoyl-CoA hydratase/isomerase family protein</fullName>
    </submittedName>
</protein>
<dbReference type="CDD" id="cd06558">
    <property type="entry name" value="crotonase-like"/>
    <property type="match status" value="1"/>
</dbReference>
<comment type="caution">
    <text evidence="1">The sequence shown here is derived from an EMBL/GenBank/DDBJ whole genome shotgun (WGS) entry which is preliminary data.</text>
</comment>